<keyword evidence="2" id="KW-1185">Reference proteome</keyword>
<dbReference type="EMBL" id="AZCX01000004">
    <property type="protein sequence ID" value="KRK47999.1"/>
    <property type="molecule type" value="Genomic_DNA"/>
</dbReference>
<reference evidence="1 2" key="1">
    <citation type="journal article" date="2015" name="Genome Announc.">
        <title>Expanding the biotechnology potential of lactobacilli through comparative genomics of 213 strains and associated genera.</title>
        <authorList>
            <person name="Sun Z."/>
            <person name="Harris H.M."/>
            <person name="McCann A."/>
            <person name="Guo C."/>
            <person name="Argimon S."/>
            <person name="Zhang W."/>
            <person name="Yang X."/>
            <person name="Jeffery I.B."/>
            <person name="Cooney J.C."/>
            <person name="Kagawa T.F."/>
            <person name="Liu W."/>
            <person name="Song Y."/>
            <person name="Salvetti E."/>
            <person name="Wrobel A."/>
            <person name="Rasinkangas P."/>
            <person name="Parkhill J."/>
            <person name="Rea M.C."/>
            <person name="O'Sullivan O."/>
            <person name="Ritari J."/>
            <person name="Douillard F.P."/>
            <person name="Paul Ross R."/>
            <person name="Yang R."/>
            <person name="Briner A.E."/>
            <person name="Felis G.E."/>
            <person name="de Vos W.M."/>
            <person name="Barrangou R."/>
            <person name="Klaenhammer T.R."/>
            <person name="Caufield P.W."/>
            <person name="Cui Y."/>
            <person name="Zhang H."/>
            <person name="O'Toole P.W."/>
        </authorList>
    </citation>
    <scope>NUCLEOTIDE SEQUENCE [LARGE SCALE GENOMIC DNA]</scope>
    <source>
        <strain evidence="1 2">JCM 15530</strain>
    </source>
</reference>
<comment type="caution">
    <text evidence="1">The sequence shown here is derived from an EMBL/GenBank/DDBJ whole genome shotgun (WGS) entry which is preliminary data.</text>
</comment>
<evidence type="ECO:0000313" key="2">
    <source>
        <dbReference type="Proteomes" id="UP000050911"/>
    </source>
</evidence>
<dbReference type="PATRIC" id="fig|1302272.5.peg.1754"/>
<evidence type="ECO:0000313" key="1">
    <source>
        <dbReference type="EMBL" id="KRK47999.1"/>
    </source>
</evidence>
<gene>
    <name evidence="1" type="ORF">FC96_GL001728</name>
</gene>
<dbReference type="Proteomes" id="UP000050911">
    <property type="component" value="Unassembled WGS sequence"/>
</dbReference>
<proteinExistence type="predicted"/>
<dbReference type="AlphaFoldDB" id="A0A0R1HNJ1"/>
<protein>
    <submittedName>
        <fullName evidence="1">Uncharacterized protein</fullName>
    </submittedName>
</protein>
<sequence length="101" mass="11348">MRPFALKPLCETDGLVMGYHDCWVLFEGDTVVPIEANVALTFKGVKIAQATVLRGLVTDQPLMSLVGRLTDFEMVAKMMSRAQKVGPCVRCIQYWRDLLDE</sequence>
<name>A0A0R1HNJ1_9LACO</name>
<organism evidence="1 2">
    <name type="scientific">Secundilactobacillus kimchicus JCM 15530</name>
    <dbReference type="NCBI Taxonomy" id="1302272"/>
    <lineage>
        <taxon>Bacteria</taxon>
        <taxon>Bacillati</taxon>
        <taxon>Bacillota</taxon>
        <taxon>Bacilli</taxon>
        <taxon>Lactobacillales</taxon>
        <taxon>Lactobacillaceae</taxon>
        <taxon>Secundilactobacillus</taxon>
    </lineage>
</organism>
<dbReference type="STRING" id="1302272.FC96_GL001728"/>
<accession>A0A0R1HNJ1</accession>